<dbReference type="OrthoDB" id="3470290at2759"/>
<name>A0A370TQC8_9HELO</name>
<dbReference type="Proteomes" id="UP000254866">
    <property type="component" value="Unassembled WGS sequence"/>
</dbReference>
<protein>
    <submittedName>
        <fullName evidence="1">Uncharacterized protein</fullName>
    </submittedName>
</protein>
<dbReference type="AlphaFoldDB" id="A0A370TQC8"/>
<accession>A0A370TQC8</accession>
<dbReference type="GeneID" id="43597990"/>
<keyword evidence="2" id="KW-1185">Reference proteome</keyword>
<dbReference type="RefSeq" id="XP_031870364.1">
    <property type="nucleotide sequence ID" value="XM_032013764.1"/>
</dbReference>
<comment type="caution">
    <text evidence="1">The sequence shown here is derived from an EMBL/GenBank/DDBJ whole genome shotgun (WGS) entry which is preliminary data.</text>
</comment>
<dbReference type="EMBL" id="NPIC01000003">
    <property type="protein sequence ID" value="RDL37708.1"/>
    <property type="molecule type" value="Genomic_DNA"/>
</dbReference>
<sequence>MNQPRPARNAAPTIIKSSGRRRKVPVYYLMYGDIIDSPIDAITVVTDGRMRVDRQALAGKKRSGGEGSLYNAALLVNLQTKPPGSNRTLRLCIHRILRRAVTKPRRPHDPEWSDPNEEPDRGRYPELWDWWRTPRSIAFGLIGSGDLGYGYSNAAEQILGMIVAWYNHPTKGRLRRRRQILHVYLMIPQSGPMSQRRLVRKAWEQAWK</sequence>
<reference evidence="1 2" key="1">
    <citation type="journal article" date="2018" name="IMA Fungus">
        <title>IMA Genome-F 9: Draft genome sequence of Annulohypoxylon stygium, Aspergillus mulundensis, Berkeleyomyces basicola (syn. Thielaviopsis basicola), Ceratocystis smalleyi, two Cercospora beticola strains, Coleophoma cylindrospora, Fusarium fracticaudum, Phialophora cf. hyalina, and Morchella septimelata.</title>
        <authorList>
            <person name="Wingfield B.D."/>
            <person name="Bills G.F."/>
            <person name="Dong Y."/>
            <person name="Huang W."/>
            <person name="Nel W.J."/>
            <person name="Swalarsk-Parry B.S."/>
            <person name="Vaghefi N."/>
            <person name="Wilken P.M."/>
            <person name="An Z."/>
            <person name="de Beer Z.W."/>
            <person name="De Vos L."/>
            <person name="Chen L."/>
            <person name="Duong T.A."/>
            <person name="Gao Y."/>
            <person name="Hammerbacher A."/>
            <person name="Kikkert J.R."/>
            <person name="Li Y."/>
            <person name="Li H."/>
            <person name="Li K."/>
            <person name="Li Q."/>
            <person name="Liu X."/>
            <person name="Ma X."/>
            <person name="Naidoo K."/>
            <person name="Pethybridge S.J."/>
            <person name="Sun J."/>
            <person name="Steenkamp E.T."/>
            <person name="van der Nest M.A."/>
            <person name="van Wyk S."/>
            <person name="Wingfield M.J."/>
            <person name="Xiong C."/>
            <person name="Yue Q."/>
            <person name="Zhang X."/>
        </authorList>
    </citation>
    <scope>NUCLEOTIDE SEQUENCE [LARGE SCALE GENOMIC DNA]</scope>
    <source>
        <strain evidence="1 2">BP 5553</strain>
    </source>
</reference>
<evidence type="ECO:0000313" key="1">
    <source>
        <dbReference type="EMBL" id="RDL37708.1"/>
    </source>
</evidence>
<dbReference type="STRING" id="2656787.A0A370TQC8"/>
<organism evidence="1 2">
    <name type="scientific">Venustampulla echinocandica</name>
    <dbReference type="NCBI Taxonomy" id="2656787"/>
    <lineage>
        <taxon>Eukaryota</taxon>
        <taxon>Fungi</taxon>
        <taxon>Dikarya</taxon>
        <taxon>Ascomycota</taxon>
        <taxon>Pezizomycotina</taxon>
        <taxon>Leotiomycetes</taxon>
        <taxon>Helotiales</taxon>
        <taxon>Pleuroascaceae</taxon>
        <taxon>Venustampulla</taxon>
    </lineage>
</organism>
<gene>
    <name evidence="1" type="ORF">BP5553_05141</name>
</gene>
<proteinExistence type="predicted"/>
<evidence type="ECO:0000313" key="2">
    <source>
        <dbReference type="Proteomes" id="UP000254866"/>
    </source>
</evidence>